<keyword evidence="5" id="KW-0812">Transmembrane</keyword>
<reference evidence="7" key="1">
    <citation type="submission" date="2021-01" db="EMBL/GenBank/DDBJ databases">
        <authorList>
            <person name="Corre E."/>
            <person name="Pelletier E."/>
            <person name="Niang G."/>
            <person name="Scheremetjew M."/>
            <person name="Finn R."/>
            <person name="Kale V."/>
            <person name="Holt S."/>
            <person name="Cochrane G."/>
            <person name="Meng A."/>
            <person name="Brown T."/>
            <person name="Cohen L."/>
        </authorList>
    </citation>
    <scope>NUCLEOTIDE SEQUENCE</scope>
    <source>
        <strain evidence="7">CCMP2877</strain>
    </source>
</reference>
<evidence type="ECO:0000256" key="3">
    <source>
        <dbReference type="ARBA" id="ARBA00023295"/>
    </source>
</evidence>
<protein>
    <recommendedName>
        <fullName evidence="8">Beta-glucosidase</fullName>
    </recommendedName>
</protein>
<dbReference type="PANTHER" id="PTHR10353:SF36">
    <property type="entry name" value="LP05116P"/>
    <property type="match status" value="1"/>
</dbReference>
<dbReference type="Pfam" id="PF00232">
    <property type="entry name" value="Glyco_hydro_1"/>
    <property type="match status" value="1"/>
</dbReference>
<dbReference type="InterPro" id="IPR001360">
    <property type="entry name" value="Glyco_hydro_1"/>
</dbReference>
<evidence type="ECO:0000256" key="5">
    <source>
        <dbReference type="SAM" id="Phobius"/>
    </source>
</evidence>
<evidence type="ECO:0000256" key="2">
    <source>
        <dbReference type="ARBA" id="ARBA00022801"/>
    </source>
</evidence>
<keyword evidence="5" id="KW-0472">Membrane</keyword>
<dbReference type="EMBL" id="HBGJ01039035">
    <property type="protein sequence ID" value="CAD9266156.1"/>
    <property type="molecule type" value="Transcribed_RNA"/>
</dbReference>
<evidence type="ECO:0000256" key="1">
    <source>
        <dbReference type="ARBA" id="ARBA00010838"/>
    </source>
</evidence>
<dbReference type="PANTHER" id="PTHR10353">
    <property type="entry name" value="GLYCOSYL HYDROLASE"/>
    <property type="match status" value="1"/>
</dbReference>
<keyword evidence="3" id="KW-0326">Glycosidase</keyword>
<dbReference type="AlphaFoldDB" id="A0A7S1XYL5"/>
<name>A0A7S1XYL5_9STRA</name>
<evidence type="ECO:0008006" key="8">
    <source>
        <dbReference type="Google" id="ProtNLM"/>
    </source>
</evidence>
<evidence type="ECO:0000313" key="7">
    <source>
        <dbReference type="EMBL" id="CAD9266156.1"/>
    </source>
</evidence>
<gene>
    <name evidence="7" type="ORF">PPAR1163_LOCUS24580</name>
</gene>
<dbReference type="PRINTS" id="PR00131">
    <property type="entry name" value="GLHYDRLASE1"/>
</dbReference>
<dbReference type="InterPro" id="IPR033132">
    <property type="entry name" value="GH_1_N_CS"/>
</dbReference>
<dbReference type="SUPFAM" id="SSF51445">
    <property type="entry name" value="(Trans)glycosidases"/>
    <property type="match status" value="1"/>
</dbReference>
<evidence type="ECO:0000256" key="4">
    <source>
        <dbReference type="RuleBase" id="RU003690"/>
    </source>
</evidence>
<feature type="transmembrane region" description="Helical" evidence="5">
    <location>
        <begin position="570"/>
        <end position="593"/>
    </location>
</feature>
<organism evidence="7">
    <name type="scientific">Phaeomonas parva</name>
    <dbReference type="NCBI Taxonomy" id="124430"/>
    <lineage>
        <taxon>Eukaryota</taxon>
        <taxon>Sar</taxon>
        <taxon>Stramenopiles</taxon>
        <taxon>Ochrophyta</taxon>
        <taxon>Pinguiophyceae</taxon>
        <taxon>Pinguiochrysidales</taxon>
        <taxon>Pinguiochrysidaceae</taxon>
        <taxon>Phaeomonas</taxon>
    </lineage>
</organism>
<keyword evidence="2" id="KW-0378">Hydrolase</keyword>
<dbReference type="PROSITE" id="PS00653">
    <property type="entry name" value="GLYCOSYL_HYDROL_F1_2"/>
    <property type="match status" value="1"/>
</dbReference>
<sequence>MLRLVALLGAAAAARGQPPGDDTQAQDAAVVYPVAPTSTLKSCKNDEVFCYNKNACVLPDPHAADFCVPEAIDLVGVGSFRWGASTAAYQVEGGAYEDGKGLSNWDVFAAVPGRVANGDTGDVAADSYHRWHEDVELLADLGVKHYRFSVSWSRVLPKGEGEVNAKGLKYYNNLVDALIKRGITPTVCLFHWDLPQALEEQGGWLNKEMITRAFTNYARVMYEALGDRVKTWITLNEPGTVVYMGYNMGLMAPGRCADRRRCAKGDSFREPLVAGHNMLVAHAHAVDAFRREFKPRFGGTIGMVNCVKWAEPQDRADASQWKLAQFLMEAEIGFFTDPLYFGDYPLSLRDTVGGAEGPLPQFTPTEKRLLAGSQDFFGLNFYTSHYVWDPPQGGGIGPQGGSSWLFVTPGGLRNQLHWITARYGAPPIYITENGCDQPDEDRAADPSKPDHFRIAYMHEYIEQAAVAALEGVNLQGYYVWSLLDNFEWADGYSKRFGIVHVDFDGNQDRTPKTSYYWLKRLLSTLGKASPNHGKYKEGSAAAALPAALAPLPAAAGPVPMAADVNVPSPWARLAATGGMMLALASVALGLLVWRRRRRGSERLPFAFPWRKRGYDEIM</sequence>
<dbReference type="GO" id="GO:0005975">
    <property type="term" value="P:carbohydrate metabolic process"/>
    <property type="evidence" value="ECO:0007669"/>
    <property type="project" value="InterPro"/>
</dbReference>
<dbReference type="Gene3D" id="3.20.20.80">
    <property type="entry name" value="Glycosidases"/>
    <property type="match status" value="1"/>
</dbReference>
<comment type="similarity">
    <text evidence="1 4">Belongs to the glycosyl hydrolase 1 family.</text>
</comment>
<evidence type="ECO:0000256" key="6">
    <source>
        <dbReference type="SAM" id="SignalP"/>
    </source>
</evidence>
<dbReference type="GO" id="GO:0008422">
    <property type="term" value="F:beta-glucosidase activity"/>
    <property type="evidence" value="ECO:0007669"/>
    <property type="project" value="TreeGrafter"/>
</dbReference>
<feature type="chain" id="PRO_5030792296" description="Beta-glucosidase" evidence="6">
    <location>
        <begin position="17"/>
        <end position="618"/>
    </location>
</feature>
<proteinExistence type="inferred from homology"/>
<keyword evidence="5" id="KW-1133">Transmembrane helix</keyword>
<dbReference type="FunFam" id="3.20.20.80:FF:000004">
    <property type="entry name" value="Beta-glucosidase 6-phospho-beta-glucosidase"/>
    <property type="match status" value="1"/>
</dbReference>
<keyword evidence="6" id="KW-0732">Signal</keyword>
<feature type="signal peptide" evidence="6">
    <location>
        <begin position="1"/>
        <end position="16"/>
    </location>
</feature>
<dbReference type="InterPro" id="IPR017853">
    <property type="entry name" value="GH"/>
</dbReference>
<accession>A0A7S1XYL5</accession>